<accession>A0ABD3V4W8</accession>
<dbReference type="PRINTS" id="PR00401">
    <property type="entry name" value="SH2DOMAIN"/>
</dbReference>
<dbReference type="InterPro" id="IPR001849">
    <property type="entry name" value="PH_domain"/>
</dbReference>
<keyword evidence="9" id="KW-1185">Reference proteome</keyword>
<evidence type="ECO:0000256" key="2">
    <source>
        <dbReference type="ARBA" id="ARBA00022553"/>
    </source>
</evidence>
<feature type="region of interest" description="Disordered" evidence="5">
    <location>
        <begin position="585"/>
        <end position="608"/>
    </location>
</feature>
<dbReference type="Pfam" id="PF08916">
    <property type="entry name" value="Phe_ZIP"/>
    <property type="match status" value="1"/>
</dbReference>
<dbReference type="AlphaFoldDB" id="A0ABD3V4W8"/>
<dbReference type="Pfam" id="PF00017">
    <property type="entry name" value="SH2"/>
    <property type="match status" value="1"/>
</dbReference>
<gene>
    <name evidence="8" type="ORF">ACJMK2_011367</name>
</gene>
<dbReference type="CDD" id="cd10346">
    <property type="entry name" value="SH2_SH2B_family"/>
    <property type="match status" value="1"/>
</dbReference>
<dbReference type="PANTHER" id="PTHR10872">
    <property type="entry name" value="SH2B ADAPTER PROTEIN"/>
    <property type="match status" value="1"/>
</dbReference>
<evidence type="ECO:0008006" key="10">
    <source>
        <dbReference type="Google" id="ProtNLM"/>
    </source>
</evidence>
<dbReference type="InterPro" id="IPR035057">
    <property type="entry name" value="SH2B1_SH2"/>
</dbReference>
<feature type="region of interest" description="Disordered" evidence="5">
    <location>
        <begin position="108"/>
        <end position="176"/>
    </location>
</feature>
<evidence type="ECO:0000256" key="3">
    <source>
        <dbReference type="ARBA" id="ARBA00022999"/>
    </source>
</evidence>
<feature type="compositionally biased region" description="Low complexity" evidence="5">
    <location>
        <begin position="343"/>
        <end position="357"/>
    </location>
</feature>
<dbReference type="Gene3D" id="3.30.505.10">
    <property type="entry name" value="SH2 domain"/>
    <property type="match status" value="1"/>
</dbReference>
<feature type="region of interest" description="Disordered" evidence="5">
    <location>
        <begin position="517"/>
        <end position="564"/>
    </location>
</feature>
<evidence type="ECO:0000259" key="6">
    <source>
        <dbReference type="PROSITE" id="PS50001"/>
    </source>
</evidence>
<dbReference type="InterPro" id="IPR036290">
    <property type="entry name" value="Phe_ZIP_sf"/>
</dbReference>
<dbReference type="PROSITE" id="PS50001">
    <property type="entry name" value="SH2"/>
    <property type="match status" value="1"/>
</dbReference>
<evidence type="ECO:0000256" key="5">
    <source>
        <dbReference type="SAM" id="MobiDB-lite"/>
    </source>
</evidence>
<organism evidence="8 9">
    <name type="scientific">Sinanodonta woodiana</name>
    <name type="common">Chinese pond mussel</name>
    <name type="synonym">Anodonta woodiana</name>
    <dbReference type="NCBI Taxonomy" id="1069815"/>
    <lineage>
        <taxon>Eukaryota</taxon>
        <taxon>Metazoa</taxon>
        <taxon>Spiralia</taxon>
        <taxon>Lophotrochozoa</taxon>
        <taxon>Mollusca</taxon>
        <taxon>Bivalvia</taxon>
        <taxon>Autobranchia</taxon>
        <taxon>Heteroconchia</taxon>
        <taxon>Palaeoheterodonta</taxon>
        <taxon>Unionida</taxon>
        <taxon>Unionoidea</taxon>
        <taxon>Unionidae</taxon>
        <taxon>Unioninae</taxon>
        <taxon>Sinanodonta</taxon>
    </lineage>
</organism>
<dbReference type="SMART" id="SM00252">
    <property type="entry name" value="SH2"/>
    <property type="match status" value="1"/>
</dbReference>
<dbReference type="EMBL" id="JBJQND010000013">
    <property type="protein sequence ID" value="KAL3856632.1"/>
    <property type="molecule type" value="Genomic_DNA"/>
</dbReference>
<evidence type="ECO:0000256" key="1">
    <source>
        <dbReference type="ARBA" id="ARBA00010220"/>
    </source>
</evidence>
<dbReference type="SUPFAM" id="SSF50729">
    <property type="entry name" value="PH domain-like"/>
    <property type="match status" value="1"/>
</dbReference>
<dbReference type="SMART" id="SM00233">
    <property type="entry name" value="PH"/>
    <property type="match status" value="1"/>
</dbReference>
<keyword evidence="3 4" id="KW-0727">SH2 domain</keyword>
<dbReference type="PANTHER" id="PTHR10872:SF2">
    <property type="entry name" value="LNK, ISOFORM D"/>
    <property type="match status" value="1"/>
</dbReference>
<evidence type="ECO:0000313" key="9">
    <source>
        <dbReference type="Proteomes" id="UP001634394"/>
    </source>
</evidence>
<dbReference type="InterPro" id="IPR036860">
    <property type="entry name" value="SH2_dom_sf"/>
</dbReference>
<feature type="compositionally biased region" description="Basic residues" evidence="5">
    <location>
        <begin position="140"/>
        <end position="159"/>
    </location>
</feature>
<evidence type="ECO:0000259" key="7">
    <source>
        <dbReference type="PROSITE" id="PS50003"/>
    </source>
</evidence>
<feature type="compositionally biased region" description="Low complexity" evidence="5">
    <location>
        <begin position="546"/>
        <end position="560"/>
    </location>
</feature>
<comment type="caution">
    <text evidence="8">The sequence shown here is derived from an EMBL/GenBank/DDBJ whole genome shotgun (WGS) entry which is preliminary data.</text>
</comment>
<dbReference type="Gene3D" id="6.10.140.110">
    <property type="match status" value="1"/>
</dbReference>
<comment type="similarity">
    <text evidence="1">Belongs to the SH2B adapter family.</text>
</comment>
<dbReference type="InterPro" id="IPR030523">
    <property type="entry name" value="SH2B"/>
</dbReference>
<name>A0ABD3V4W8_SINWO</name>
<feature type="domain" description="SH2" evidence="6">
    <location>
        <begin position="412"/>
        <end position="510"/>
    </location>
</feature>
<protein>
    <recommendedName>
        <fullName evidence="10">SH2B adapter protein 1</fullName>
    </recommendedName>
</protein>
<dbReference type="PROSITE" id="PS50003">
    <property type="entry name" value="PH_DOMAIN"/>
    <property type="match status" value="1"/>
</dbReference>
<feature type="domain" description="PH" evidence="7">
    <location>
        <begin position="198"/>
        <end position="305"/>
    </location>
</feature>
<feature type="region of interest" description="Disordered" evidence="5">
    <location>
        <begin position="307"/>
        <end position="395"/>
    </location>
</feature>
<proteinExistence type="inferred from homology"/>
<keyword evidence="2" id="KW-0597">Phosphoprotein</keyword>
<dbReference type="SUPFAM" id="SSF109805">
    <property type="entry name" value="Phenylalanine zipper"/>
    <property type="match status" value="1"/>
</dbReference>
<dbReference type="FunFam" id="3.30.505.10:FF:000008">
    <property type="entry name" value="SH2B adapter protein 1 isoform 2"/>
    <property type="match status" value="1"/>
</dbReference>
<dbReference type="Gene3D" id="2.30.29.30">
    <property type="entry name" value="Pleckstrin-homology domain (PH domain)/Phosphotyrosine-binding domain (PTB)"/>
    <property type="match status" value="1"/>
</dbReference>
<evidence type="ECO:0000256" key="4">
    <source>
        <dbReference type="PROSITE-ProRule" id="PRU00191"/>
    </source>
</evidence>
<dbReference type="InterPro" id="IPR000980">
    <property type="entry name" value="SH2"/>
</dbReference>
<dbReference type="SUPFAM" id="SSF55550">
    <property type="entry name" value="SH2 domain"/>
    <property type="match status" value="1"/>
</dbReference>
<dbReference type="CDD" id="cd01231">
    <property type="entry name" value="PH_SH2B_family"/>
    <property type="match status" value="1"/>
</dbReference>
<feature type="compositionally biased region" description="Basic and acidic residues" evidence="5">
    <location>
        <begin position="111"/>
        <end position="124"/>
    </location>
</feature>
<dbReference type="InterPro" id="IPR015012">
    <property type="entry name" value="Phe_ZIP"/>
</dbReference>
<reference evidence="8 9" key="1">
    <citation type="submission" date="2024-11" db="EMBL/GenBank/DDBJ databases">
        <title>Chromosome-level genome assembly of the freshwater bivalve Anodonta woodiana.</title>
        <authorList>
            <person name="Chen X."/>
        </authorList>
    </citation>
    <scope>NUCLEOTIDE SEQUENCE [LARGE SCALE GENOMIC DNA]</scope>
    <source>
        <strain evidence="8">MN2024</strain>
        <tissue evidence="8">Gills</tissue>
    </source>
</reference>
<dbReference type="Proteomes" id="UP001634394">
    <property type="component" value="Unassembled WGS sequence"/>
</dbReference>
<sequence>MASVNGDIVGSINGPNWVDFCDGQGHLAAQEFLRHFLVYIRSSSGAESRPRDPGDFARKFVEFFLKHFDEQIKRTLLFENQNETQSSRPFARAEFSDSVDLHVNSFQNGVNRDDINNRNLHDDYSENGQSVHATPPSHDKHSKNLFRRLSIRNHKKKNSIKQNSEDGVDTSYDKRTKSTKIKLDKQPKHKLRYASQGEIKKEGIVNVLVGEDSKGKSRWEKTRLVLLSSEDSCLLEFYTPPKSVKPKNGLFCFLISEARKTTGLEMPDHDNAFVLKGQGNIEHVIQAPNRNEMRSWLTELGTCISPEPSQLESVENDQVGPMRPRLPTAPSGSVERNKIDSPSLAQQRSSSQGSLGSNPPEIPPRPSGHSPNLSGAVTSHLPVNPPVGDFASPRYDHQEEPQIDQLLHEYPWFHGTLSRLEAAHLVLQSGPAGHGVFLVRQSETRKGEYVLTFNFQGRAKHLRMTINNDGQCRVQHLWFNSIFDMLEHFRTHPIPLESGGSSDVTLTDYVVSMDIQSTPQLQGSPRLSFEERSNSHPNLVSRAQGHHSPGQGQGHSTGHQNVENRDIVVISGSVRARTESIENVMREQGQGSQQGLHGRAIENHYSFV</sequence>
<dbReference type="Pfam" id="PF00169">
    <property type="entry name" value="PH"/>
    <property type="match status" value="1"/>
</dbReference>
<evidence type="ECO:0000313" key="8">
    <source>
        <dbReference type="EMBL" id="KAL3856632.1"/>
    </source>
</evidence>
<dbReference type="InterPro" id="IPR011993">
    <property type="entry name" value="PH-like_dom_sf"/>
</dbReference>